<organism evidence="7 8">
    <name type="scientific">Conger conger</name>
    <name type="common">Conger eel</name>
    <name type="synonym">Muraena conger</name>
    <dbReference type="NCBI Taxonomy" id="82655"/>
    <lineage>
        <taxon>Eukaryota</taxon>
        <taxon>Metazoa</taxon>
        <taxon>Chordata</taxon>
        <taxon>Craniata</taxon>
        <taxon>Vertebrata</taxon>
        <taxon>Euteleostomi</taxon>
        <taxon>Actinopterygii</taxon>
        <taxon>Neopterygii</taxon>
        <taxon>Teleostei</taxon>
        <taxon>Anguilliformes</taxon>
        <taxon>Congridae</taxon>
        <taxon>Conger</taxon>
    </lineage>
</organism>
<evidence type="ECO:0000259" key="6">
    <source>
        <dbReference type="PROSITE" id="PS50089"/>
    </source>
</evidence>
<proteinExistence type="predicted"/>
<keyword evidence="1" id="KW-0479">Metal-binding</keyword>
<keyword evidence="2 4" id="KW-0863">Zinc-finger</keyword>
<sequence>MQRTRSKGSNSKFAITAVALQDHISRNLSLCDPLPERHKSSQRKQKPRKPSAGNTVGQRGHHRDDGPEEKEYVLDPCPPPMTLAQKLGLADAPPAPLTVDEWSRVKWRSVDQGDSSQPCAICREEFRLQPQVLLSCSHVFHRVCLQAFERFSGRKCCPMCRKEQYQTRVIHDGARLYREKSAVRIQACWRGYVVRKWYGQVRKTVPPKDKGLRRKFFEQKFQELSDSLVRSCDTDVEEFLSAIDCELAWSRRVLCQFEEQRVSETKEEDWDKIQEKAARQEARDCPICLAPLCLGTGRTEAGGRRSVLLLSCSHLFHHCCLEAVETFCLERRPVCPTLYHKRLLPGAPLCTVSRLRGSPCAGPSTTRGSSDSTQHHCVRNVLPTAAASEPDVRIGDFVPHLFCLAQGMCFSGPQSRLLSTPDDVMSTGLV</sequence>
<dbReference type="GO" id="GO:0008270">
    <property type="term" value="F:zinc ion binding"/>
    <property type="evidence" value="ECO:0007669"/>
    <property type="project" value="UniProtKB-KW"/>
</dbReference>
<evidence type="ECO:0000256" key="5">
    <source>
        <dbReference type="SAM" id="MobiDB-lite"/>
    </source>
</evidence>
<dbReference type="SMART" id="SM00015">
    <property type="entry name" value="IQ"/>
    <property type="match status" value="1"/>
</dbReference>
<dbReference type="Proteomes" id="UP001152803">
    <property type="component" value="Unassembled WGS sequence"/>
</dbReference>
<dbReference type="PANTHER" id="PTHR14991:SF0">
    <property type="entry name" value="RING FINGER PROTEIN 32"/>
    <property type="match status" value="1"/>
</dbReference>
<keyword evidence="3" id="KW-0862">Zinc</keyword>
<dbReference type="InterPro" id="IPR000048">
    <property type="entry name" value="IQ_motif_EF-hand-BS"/>
</dbReference>
<gene>
    <name evidence="7" type="ORF">COCON_G00069060</name>
</gene>
<dbReference type="Pfam" id="PF13639">
    <property type="entry name" value="zf-RING_2"/>
    <property type="match status" value="1"/>
</dbReference>
<evidence type="ECO:0000256" key="3">
    <source>
        <dbReference type="ARBA" id="ARBA00022833"/>
    </source>
</evidence>
<protein>
    <recommendedName>
        <fullName evidence="6">RING-type domain-containing protein</fullName>
    </recommendedName>
</protein>
<dbReference type="InterPro" id="IPR001841">
    <property type="entry name" value="Znf_RING"/>
</dbReference>
<evidence type="ECO:0000313" key="7">
    <source>
        <dbReference type="EMBL" id="KAJ8279840.1"/>
    </source>
</evidence>
<feature type="compositionally biased region" description="Basic and acidic residues" evidence="5">
    <location>
        <begin position="62"/>
        <end position="73"/>
    </location>
</feature>
<dbReference type="Gene3D" id="3.30.40.10">
    <property type="entry name" value="Zinc/RING finger domain, C3HC4 (zinc finger)"/>
    <property type="match status" value="2"/>
</dbReference>
<reference evidence="7" key="1">
    <citation type="journal article" date="2023" name="Science">
        <title>Genome structures resolve the early diversification of teleost fishes.</title>
        <authorList>
            <person name="Parey E."/>
            <person name="Louis A."/>
            <person name="Montfort J."/>
            <person name="Bouchez O."/>
            <person name="Roques C."/>
            <person name="Iampietro C."/>
            <person name="Lluch J."/>
            <person name="Castinel A."/>
            <person name="Donnadieu C."/>
            <person name="Desvignes T."/>
            <person name="Floi Bucao C."/>
            <person name="Jouanno E."/>
            <person name="Wen M."/>
            <person name="Mejri S."/>
            <person name="Dirks R."/>
            <person name="Jansen H."/>
            <person name="Henkel C."/>
            <person name="Chen W.J."/>
            <person name="Zahm M."/>
            <person name="Cabau C."/>
            <person name="Klopp C."/>
            <person name="Thompson A.W."/>
            <person name="Robinson-Rechavi M."/>
            <person name="Braasch I."/>
            <person name="Lecointre G."/>
            <person name="Bobe J."/>
            <person name="Postlethwait J.H."/>
            <person name="Berthelot C."/>
            <person name="Roest Crollius H."/>
            <person name="Guiguen Y."/>
        </authorList>
    </citation>
    <scope>NUCLEOTIDE SEQUENCE</scope>
    <source>
        <strain evidence="7">Concon-B</strain>
    </source>
</reference>
<feature type="compositionally biased region" description="Basic residues" evidence="5">
    <location>
        <begin position="40"/>
        <end position="49"/>
    </location>
</feature>
<comment type="caution">
    <text evidence="7">The sequence shown here is derived from an EMBL/GenBank/DDBJ whole genome shotgun (WGS) entry which is preliminary data.</text>
</comment>
<dbReference type="InterPro" id="IPR013083">
    <property type="entry name" value="Znf_RING/FYVE/PHD"/>
</dbReference>
<evidence type="ECO:0000256" key="1">
    <source>
        <dbReference type="ARBA" id="ARBA00022723"/>
    </source>
</evidence>
<evidence type="ECO:0000256" key="4">
    <source>
        <dbReference type="PROSITE-ProRule" id="PRU00175"/>
    </source>
</evidence>
<dbReference type="SMART" id="SM00184">
    <property type="entry name" value="RING"/>
    <property type="match status" value="2"/>
</dbReference>
<dbReference type="Pfam" id="PF00612">
    <property type="entry name" value="IQ"/>
    <property type="match status" value="1"/>
</dbReference>
<feature type="domain" description="RING-type" evidence="6">
    <location>
        <begin position="285"/>
        <end position="336"/>
    </location>
</feature>
<dbReference type="PROSITE" id="PS50089">
    <property type="entry name" value="ZF_RING_2"/>
    <property type="match status" value="2"/>
</dbReference>
<feature type="region of interest" description="Disordered" evidence="5">
    <location>
        <begin position="28"/>
        <end position="77"/>
    </location>
</feature>
<evidence type="ECO:0000313" key="8">
    <source>
        <dbReference type="Proteomes" id="UP001152803"/>
    </source>
</evidence>
<dbReference type="Gene3D" id="1.20.5.190">
    <property type="match status" value="1"/>
</dbReference>
<dbReference type="EMBL" id="JAFJMO010000004">
    <property type="protein sequence ID" value="KAJ8279840.1"/>
    <property type="molecule type" value="Genomic_DNA"/>
</dbReference>
<dbReference type="AlphaFoldDB" id="A0A9Q1DSY1"/>
<keyword evidence="8" id="KW-1185">Reference proteome</keyword>
<dbReference type="OrthoDB" id="8062037at2759"/>
<feature type="domain" description="RING-type" evidence="6">
    <location>
        <begin position="119"/>
        <end position="161"/>
    </location>
</feature>
<accession>A0A9Q1DSY1</accession>
<dbReference type="CDD" id="cd23767">
    <property type="entry name" value="IQCD"/>
    <property type="match status" value="1"/>
</dbReference>
<dbReference type="PROSITE" id="PS50096">
    <property type="entry name" value="IQ"/>
    <property type="match status" value="1"/>
</dbReference>
<dbReference type="SUPFAM" id="SSF57850">
    <property type="entry name" value="RING/U-box"/>
    <property type="match status" value="2"/>
</dbReference>
<evidence type="ECO:0000256" key="2">
    <source>
        <dbReference type="ARBA" id="ARBA00022771"/>
    </source>
</evidence>
<dbReference type="PANTHER" id="PTHR14991">
    <property type="entry name" value="RING FINGER PROTEIN 32"/>
    <property type="match status" value="1"/>
</dbReference>
<name>A0A9Q1DSY1_CONCO</name>
<dbReference type="CDD" id="cd16677">
    <property type="entry name" value="RING-H2_RNF32_rpt1"/>
    <property type="match status" value="1"/>
</dbReference>
<dbReference type="InterPro" id="IPR042862">
    <property type="entry name" value="RNF32"/>
</dbReference>